<keyword evidence="3" id="KW-0812">Transmembrane</keyword>
<dbReference type="Gene3D" id="1.10.630.10">
    <property type="entry name" value="Cytochrome P450"/>
    <property type="match status" value="3"/>
</dbReference>
<dbReference type="AlphaFoldDB" id="A0ABD3S157"/>
<protein>
    <recommendedName>
        <fullName evidence="6">Cytochrome P450</fullName>
    </recommendedName>
</protein>
<feature type="transmembrane region" description="Helical" evidence="3">
    <location>
        <begin position="29"/>
        <end position="48"/>
    </location>
</feature>
<evidence type="ECO:0000256" key="1">
    <source>
        <dbReference type="ARBA" id="ARBA00004167"/>
    </source>
</evidence>
<reference evidence="4 5" key="1">
    <citation type="submission" date="2024-12" db="EMBL/GenBank/DDBJ databases">
        <title>The unique morphological basis and parallel evolutionary history of personate flowers in Penstemon.</title>
        <authorList>
            <person name="Depatie T.H."/>
            <person name="Wessinger C.A."/>
        </authorList>
    </citation>
    <scope>NUCLEOTIDE SEQUENCE [LARGE SCALE GENOMIC DNA]</scope>
    <source>
        <strain evidence="4">WTNN_2</strain>
        <tissue evidence="4">Leaf</tissue>
    </source>
</reference>
<dbReference type="PANTHER" id="PTHR47951">
    <property type="entry name" value="OS08G0547900 PROTEIN"/>
    <property type="match status" value="1"/>
</dbReference>
<dbReference type="InterPro" id="IPR002401">
    <property type="entry name" value="Cyt_P450_E_grp-I"/>
</dbReference>
<dbReference type="Proteomes" id="UP001634393">
    <property type="component" value="Unassembled WGS sequence"/>
</dbReference>
<organism evidence="4 5">
    <name type="scientific">Penstemon smallii</name>
    <dbReference type="NCBI Taxonomy" id="265156"/>
    <lineage>
        <taxon>Eukaryota</taxon>
        <taxon>Viridiplantae</taxon>
        <taxon>Streptophyta</taxon>
        <taxon>Embryophyta</taxon>
        <taxon>Tracheophyta</taxon>
        <taxon>Spermatophyta</taxon>
        <taxon>Magnoliopsida</taxon>
        <taxon>eudicotyledons</taxon>
        <taxon>Gunneridae</taxon>
        <taxon>Pentapetalae</taxon>
        <taxon>asterids</taxon>
        <taxon>lamiids</taxon>
        <taxon>Lamiales</taxon>
        <taxon>Plantaginaceae</taxon>
        <taxon>Cheloneae</taxon>
        <taxon>Penstemon</taxon>
    </lineage>
</organism>
<dbReference type="PANTHER" id="PTHR47951:SF3">
    <property type="entry name" value="CYTOCHROME P450, FAMILY 706, SUBFAMILY A, POLYPEPTIDE 4"/>
    <property type="match status" value="1"/>
</dbReference>
<keyword evidence="5" id="KW-1185">Reference proteome</keyword>
<dbReference type="GO" id="GO:0016020">
    <property type="term" value="C:membrane"/>
    <property type="evidence" value="ECO:0007669"/>
    <property type="project" value="UniProtKB-SubCell"/>
</dbReference>
<keyword evidence="2" id="KW-0560">Oxidoreductase</keyword>
<comment type="caution">
    <text evidence="4">The sequence shown here is derived from an EMBL/GenBank/DDBJ whole genome shotgun (WGS) entry which is preliminary data.</text>
</comment>
<dbReference type="EMBL" id="JBJXBP010000007">
    <property type="protein sequence ID" value="KAL3818182.1"/>
    <property type="molecule type" value="Genomic_DNA"/>
</dbReference>
<accession>A0ABD3S157</accession>
<gene>
    <name evidence="4" type="ORF">ACJIZ3_004087</name>
</gene>
<comment type="subcellular location">
    <subcellularLocation>
        <location evidence="1">Membrane</location>
        <topology evidence="1">Single-pass membrane protein</topology>
    </subcellularLocation>
</comment>
<evidence type="ECO:0008006" key="6">
    <source>
        <dbReference type="Google" id="ProtNLM"/>
    </source>
</evidence>
<proteinExistence type="predicted"/>
<dbReference type="GO" id="GO:0016491">
    <property type="term" value="F:oxidoreductase activity"/>
    <property type="evidence" value="ECO:0007669"/>
    <property type="project" value="UniProtKB-KW"/>
</dbReference>
<keyword evidence="3" id="KW-1133">Transmembrane helix</keyword>
<sequence>MYTKLSNTLSNAWSWWWQSNNPADDQARLVLTSAIALLTVLWFFLFFIRKSSTNKTPPLPPGPKGLPLLGNLLSLDPELHTYFSNLTQKYGPIYTLKLGQKIGIVITSPAIAKEVLKDQDTTFANRDVPVAGLEAAYGGSDIVWNPYGPEWRMLRKVCVREMLSNNTLDSVYALRRKELRETISYLYSRAGSPVNVGEQMFLTMMNVITSMLWGGTVKGVERAGLGAEFKQLVGEMTAFLGMPNISDFYPGLSRFDLQGIQKKMNGLAKRFDGIFENMIAQRLKINGEGNEIVTLLWYTWLLVKYQKSHKYPLPPGPRGLPIVGNLPFLDPELHSYFSHLAHTYGPILSLKLGTNTSIVITSPALAREILRENDITFANRDIPNVVTAMEYGGHDIVFTPYGSEWRMLRKVCVRDMIGQTTLDTFYFYRRQEVRGTIKYLYSLKGSKVNVGEQMFLNMMNVVTSMLWGGTVQGGERDGVGAEFRQVVAEITELLGKPNVSDFFPGIAWLDLQGIKKQMKGVIVKLEAIFDEIIGQRLKTGNFGLEATNTGSFPPGPRGLPILGYLPFLREDLHNQFTELAHKYGPIYKLWLGNKLCVVISSPSIIKEVVRDHDTIFSNRDKSVAATIATFNANDISWCPYGTEWRERRKLFVREMLSNAKLEASYNLRKDEVRKAIGQVYSKIGSCIEISELAFMIDINLMMSMCWGSSIEGEGRHNIAKALLPVVAKIMDVLGKPNVSDYFPILARFDIQGIEKEMRGLMKRVECIIKGIIDDRIKVYKDKGEGAIVKEGRMDFLQMLVELNEMEDVKVSLTKTQMIAMFVIGPSRPG</sequence>
<evidence type="ECO:0000313" key="5">
    <source>
        <dbReference type="Proteomes" id="UP001634393"/>
    </source>
</evidence>
<evidence type="ECO:0000256" key="3">
    <source>
        <dbReference type="SAM" id="Phobius"/>
    </source>
</evidence>
<dbReference type="SUPFAM" id="SSF48264">
    <property type="entry name" value="Cytochrome P450"/>
    <property type="match status" value="3"/>
</dbReference>
<keyword evidence="3" id="KW-0472">Membrane</keyword>
<dbReference type="InterPro" id="IPR001128">
    <property type="entry name" value="Cyt_P450"/>
</dbReference>
<dbReference type="PRINTS" id="PR00463">
    <property type="entry name" value="EP450I"/>
</dbReference>
<evidence type="ECO:0000256" key="2">
    <source>
        <dbReference type="ARBA" id="ARBA00023002"/>
    </source>
</evidence>
<dbReference type="InterPro" id="IPR036396">
    <property type="entry name" value="Cyt_P450_sf"/>
</dbReference>
<name>A0ABD3S157_9LAMI</name>
<evidence type="ECO:0000313" key="4">
    <source>
        <dbReference type="EMBL" id="KAL3818182.1"/>
    </source>
</evidence>
<dbReference type="Pfam" id="PF00067">
    <property type="entry name" value="p450"/>
    <property type="match status" value="3"/>
</dbReference>